<dbReference type="Proteomes" id="UP000076798">
    <property type="component" value="Unassembled WGS sequence"/>
</dbReference>
<keyword evidence="1" id="KW-0472">Membrane</keyword>
<proteinExistence type="predicted"/>
<dbReference type="EMBL" id="KV428124">
    <property type="protein sequence ID" value="KZT35903.1"/>
    <property type="molecule type" value="Genomic_DNA"/>
</dbReference>
<keyword evidence="1" id="KW-0812">Transmembrane</keyword>
<reference evidence="2 3" key="1">
    <citation type="journal article" date="2016" name="Mol. Biol. Evol.">
        <title>Comparative Genomics of Early-Diverging Mushroom-Forming Fungi Provides Insights into the Origins of Lignocellulose Decay Capabilities.</title>
        <authorList>
            <person name="Nagy L.G."/>
            <person name="Riley R."/>
            <person name="Tritt A."/>
            <person name="Adam C."/>
            <person name="Daum C."/>
            <person name="Floudas D."/>
            <person name="Sun H."/>
            <person name="Yadav J.S."/>
            <person name="Pangilinan J."/>
            <person name="Larsson K.H."/>
            <person name="Matsuura K."/>
            <person name="Barry K."/>
            <person name="Labutti K."/>
            <person name="Kuo R."/>
            <person name="Ohm R.A."/>
            <person name="Bhattacharya S.S."/>
            <person name="Shirouzu T."/>
            <person name="Yoshinaga Y."/>
            <person name="Martin F.M."/>
            <person name="Grigoriev I.V."/>
            <person name="Hibbett D.S."/>
        </authorList>
    </citation>
    <scope>NUCLEOTIDE SEQUENCE [LARGE SCALE GENOMIC DNA]</scope>
    <source>
        <strain evidence="2 3">HHB10207 ss-3</strain>
    </source>
</reference>
<sequence length="78" mass="8953">MGSVVSAIGRGIEAIISAIANVFMAIPLLWCRKPYTNERRRHGPQTRRRRDLLVGSYMILLFLHPILFIHLSHHDCLC</sequence>
<keyword evidence="3" id="KW-1185">Reference proteome</keyword>
<evidence type="ECO:0000256" key="1">
    <source>
        <dbReference type="SAM" id="Phobius"/>
    </source>
</evidence>
<evidence type="ECO:0000313" key="3">
    <source>
        <dbReference type="Proteomes" id="UP000076798"/>
    </source>
</evidence>
<organism evidence="2 3">
    <name type="scientific">Sistotremastrum suecicum HHB10207 ss-3</name>
    <dbReference type="NCBI Taxonomy" id="1314776"/>
    <lineage>
        <taxon>Eukaryota</taxon>
        <taxon>Fungi</taxon>
        <taxon>Dikarya</taxon>
        <taxon>Basidiomycota</taxon>
        <taxon>Agaricomycotina</taxon>
        <taxon>Agaricomycetes</taxon>
        <taxon>Sistotremastrales</taxon>
        <taxon>Sistotremastraceae</taxon>
        <taxon>Sistotremastrum</taxon>
    </lineage>
</organism>
<feature type="transmembrane region" description="Helical" evidence="1">
    <location>
        <begin position="12"/>
        <end position="31"/>
    </location>
</feature>
<name>A0A166B1B2_9AGAM</name>
<accession>A0A166B1B2</accession>
<feature type="transmembrane region" description="Helical" evidence="1">
    <location>
        <begin position="52"/>
        <end position="71"/>
    </location>
</feature>
<protein>
    <submittedName>
        <fullName evidence="2">Uncharacterized protein</fullName>
    </submittedName>
</protein>
<dbReference type="OrthoDB" id="5230947at2759"/>
<keyword evidence="1" id="KW-1133">Transmembrane helix</keyword>
<dbReference type="AlphaFoldDB" id="A0A166B1B2"/>
<evidence type="ECO:0000313" key="2">
    <source>
        <dbReference type="EMBL" id="KZT35903.1"/>
    </source>
</evidence>
<gene>
    <name evidence="2" type="ORF">SISSUDRAFT_121421</name>
</gene>